<dbReference type="InterPro" id="IPR011991">
    <property type="entry name" value="ArsR-like_HTH"/>
</dbReference>
<dbReference type="PANTHER" id="PTHR43132:SF2">
    <property type="entry name" value="ARSENICAL RESISTANCE OPERON REPRESSOR ARSR-RELATED"/>
    <property type="match status" value="1"/>
</dbReference>
<dbReference type="InterPro" id="IPR051011">
    <property type="entry name" value="Metal_resp_trans_reg"/>
</dbReference>
<dbReference type="Pfam" id="PF01022">
    <property type="entry name" value="HTH_5"/>
    <property type="match status" value="1"/>
</dbReference>
<comment type="caution">
    <text evidence="5">The sequence shown here is derived from an EMBL/GenBank/DDBJ whole genome shotgun (WGS) entry which is preliminary data.</text>
</comment>
<dbReference type="InterPro" id="IPR036390">
    <property type="entry name" value="WH_DNA-bd_sf"/>
</dbReference>
<keyword evidence="6" id="KW-1185">Reference proteome</keyword>
<evidence type="ECO:0000256" key="2">
    <source>
        <dbReference type="ARBA" id="ARBA00023125"/>
    </source>
</evidence>
<evidence type="ECO:0000256" key="3">
    <source>
        <dbReference type="ARBA" id="ARBA00023163"/>
    </source>
</evidence>
<keyword evidence="1" id="KW-0805">Transcription regulation</keyword>
<evidence type="ECO:0000313" key="6">
    <source>
        <dbReference type="Proteomes" id="UP000321746"/>
    </source>
</evidence>
<sequence length="127" mass="13984">MSEILDRDRADAMAERLRALTQPQRLMILAVLLDGERAVGEIEATTGIAQPALSQQLGELRRAGLVTTRREARMIFYSVADDDTEERVRALFAAFGAPRPVKRMSRTNTPPLRIAHPVGAASFARIG</sequence>
<feature type="domain" description="HTH arsR-type" evidence="4">
    <location>
        <begin position="5"/>
        <end position="99"/>
    </location>
</feature>
<gene>
    <name evidence="5" type="ORF">AOE01nite_30900</name>
</gene>
<dbReference type="SUPFAM" id="SSF46785">
    <property type="entry name" value="Winged helix' DNA-binding domain"/>
    <property type="match status" value="1"/>
</dbReference>
<dbReference type="CDD" id="cd00090">
    <property type="entry name" value="HTH_ARSR"/>
    <property type="match status" value="1"/>
</dbReference>
<dbReference type="PANTHER" id="PTHR43132">
    <property type="entry name" value="ARSENICAL RESISTANCE OPERON REPRESSOR ARSR-RELATED"/>
    <property type="match status" value="1"/>
</dbReference>
<keyword evidence="3" id="KW-0804">Transcription</keyword>
<dbReference type="RefSeq" id="WP_146892133.1">
    <property type="nucleotide sequence ID" value="NZ_BJYG01000058.1"/>
</dbReference>
<reference evidence="5 6" key="1">
    <citation type="submission" date="2019-07" db="EMBL/GenBank/DDBJ databases">
        <title>Whole genome shotgun sequence of Acetobacter oeni NBRC 105207.</title>
        <authorList>
            <person name="Hosoyama A."/>
            <person name="Uohara A."/>
            <person name="Ohji S."/>
            <person name="Ichikawa N."/>
        </authorList>
    </citation>
    <scope>NUCLEOTIDE SEQUENCE [LARGE SCALE GENOMIC DNA]</scope>
    <source>
        <strain evidence="5 6">NBRC 105207</strain>
    </source>
</reference>
<dbReference type="PROSITE" id="PS50987">
    <property type="entry name" value="HTH_ARSR_2"/>
    <property type="match status" value="1"/>
</dbReference>
<keyword evidence="2" id="KW-0238">DNA-binding</keyword>
<name>A0A511XPN5_9PROT</name>
<dbReference type="NCBIfam" id="NF033788">
    <property type="entry name" value="HTH_metalloreg"/>
    <property type="match status" value="1"/>
</dbReference>
<evidence type="ECO:0000256" key="1">
    <source>
        <dbReference type="ARBA" id="ARBA00023015"/>
    </source>
</evidence>
<evidence type="ECO:0000259" key="4">
    <source>
        <dbReference type="PROSITE" id="PS50987"/>
    </source>
</evidence>
<dbReference type="PRINTS" id="PR00778">
    <property type="entry name" value="HTHARSR"/>
</dbReference>
<organism evidence="5 6">
    <name type="scientific">Acetobacter oeni</name>
    <dbReference type="NCBI Taxonomy" id="304077"/>
    <lineage>
        <taxon>Bacteria</taxon>
        <taxon>Pseudomonadati</taxon>
        <taxon>Pseudomonadota</taxon>
        <taxon>Alphaproteobacteria</taxon>
        <taxon>Acetobacterales</taxon>
        <taxon>Acetobacteraceae</taxon>
        <taxon>Acetobacter</taxon>
    </lineage>
</organism>
<accession>A0A511XPN5</accession>
<protein>
    <recommendedName>
        <fullName evidence="4">HTH arsR-type domain-containing protein</fullName>
    </recommendedName>
</protein>
<dbReference type="GO" id="GO:0003677">
    <property type="term" value="F:DNA binding"/>
    <property type="evidence" value="ECO:0007669"/>
    <property type="project" value="UniProtKB-KW"/>
</dbReference>
<dbReference type="OrthoDB" id="194599at2"/>
<proteinExistence type="predicted"/>
<dbReference type="AlphaFoldDB" id="A0A511XPN5"/>
<dbReference type="Gene3D" id="1.10.10.10">
    <property type="entry name" value="Winged helix-like DNA-binding domain superfamily/Winged helix DNA-binding domain"/>
    <property type="match status" value="1"/>
</dbReference>
<dbReference type="InterPro" id="IPR001845">
    <property type="entry name" value="HTH_ArsR_DNA-bd_dom"/>
</dbReference>
<dbReference type="GO" id="GO:0003700">
    <property type="term" value="F:DNA-binding transcription factor activity"/>
    <property type="evidence" value="ECO:0007669"/>
    <property type="project" value="InterPro"/>
</dbReference>
<dbReference type="InterPro" id="IPR036388">
    <property type="entry name" value="WH-like_DNA-bd_sf"/>
</dbReference>
<dbReference type="Proteomes" id="UP000321746">
    <property type="component" value="Unassembled WGS sequence"/>
</dbReference>
<evidence type="ECO:0000313" key="5">
    <source>
        <dbReference type="EMBL" id="GEN64866.1"/>
    </source>
</evidence>
<dbReference type="SMART" id="SM00418">
    <property type="entry name" value="HTH_ARSR"/>
    <property type="match status" value="1"/>
</dbReference>
<dbReference type="EMBL" id="BJYG01000058">
    <property type="protein sequence ID" value="GEN64866.1"/>
    <property type="molecule type" value="Genomic_DNA"/>
</dbReference>